<dbReference type="SMART" id="SM00345">
    <property type="entry name" value="HTH_GNTR"/>
    <property type="match status" value="1"/>
</dbReference>
<dbReference type="PROSITE" id="PS50949">
    <property type="entry name" value="HTH_GNTR"/>
    <property type="match status" value="1"/>
</dbReference>
<keyword evidence="6" id="KW-1185">Reference proteome</keyword>
<dbReference type="Pfam" id="PF00392">
    <property type="entry name" value="GntR"/>
    <property type="match status" value="1"/>
</dbReference>
<sequence>MPSATIFTKEKKTTLRDKALAQVRQAILSGKLKPGDRLIEQELSEEMGISRLPIREAIASLEHEGLVTIEPYKKTVVTKLSPKEIDEIYSIRELLELHALQLLMRDDASAAVARLEEVIRCMEEGWADAGSDFVGNDFAFHESLCQMTGNSMLHKLWLMLSTKILVYINIEAKRSSLPLMVENHRKLCRLIAAGDLAAASEALKKHLRSGRDRVLGLA</sequence>
<evidence type="ECO:0000256" key="1">
    <source>
        <dbReference type="ARBA" id="ARBA00023015"/>
    </source>
</evidence>
<dbReference type="RefSeq" id="WP_287700782.1">
    <property type="nucleotide sequence ID" value="NZ_DBFWWU010000251.1"/>
</dbReference>
<gene>
    <name evidence="5" type="ORF">FYJ44_09600</name>
</gene>
<organism evidence="5 6">
    <name type="scientific">Desulfovibrio porci</name>
    <dbReference type="NCBI Taxonomy" id="2605782"/>
    <lineage>
        <taxon>Bacteria</taxon>
        <taxon>Pseudomonadati</taxon>
        <taxon>Thermodesulfobacteriota</taxon>
        <taxon>Desulfovibrionia</taxon>
        <taxon>Desulfovibrionales</taxon>
        <taxon>Desulfovibrionaceae</taxon>
        <taxon>Desulfovibrio</taxon>
    </lineage>
</organism>
<dbReference type="EMBL" id="VUMH01000009">
    <property type="protein sequence ID" value="MSS28282.1"/>
    <property type="molecule type" value="Genomic_DNA"/>
</dbReference>
<keyword evidence="3" id="KW-0804">Transcription</keyword>
<dbReference type="PRINTS" id="PR00035">
    <property type="entry name" value="HTHGNTR"/>
</dbReference>
<name>A0A6L5XM86_9BACT</name>
<proteinExistence type="predicted"/>
<comment type="caution">
    <text evidence="5">The sequence shown here is derived from an EMBL/GenBank/DDBJ whole genome shotgun (WGS) entry which is preliminary data.</text>
</comment>
<dbReference type="InterPro" id="IPR036388">
    <property type="entry name" value="WH-like_DNA-bd_sf"/>
</dbReference>
<protein>
    <submittedName>
        <fullName evidence="5">GntR family transcriptional regulator</fullName>
    </submittedName>
</protein>
<dbReference type="SMART" id="SM00895">
    <property type="entry name" value="FCD"/>
    <property type="match status" value="1"/>
</dbReference>
<keyword evidence="2" id="KW-0238">DNA-binding</keyword>
<evidence type="ECO:0000259" key="4">
    <source>
        <dbReference type="PROSITE" id="PS50949"/>
    </source>
</evidence>
<dbReference type="InterPro" id="IPR008920">
    <property type="entry name" value="TF_FadR/GntR_C"/>
</dbReference>
<dbReference type="Gene3D" id="1.10.10.10">
    <property type="entry name" value="Winged helix-like DNA-binding domain superfamily/Winged helix DNA-binding domain"/>
    <property type="match status" value="1"/>
</dbReference>
<dbReference type="CDD" id="cd07377">
    <property type="entry name" value="WHTH_GntR"/>
    <property type="match status" value="1"/>
</dbReference>
<evidence type="ECO:0000256" key="2">
    <source>
        <dbReference type="ARBA" id="ARBA00023125"/>
    </source>
</evidence>
<dbReference type="GO" id="GO:0003677">
    <property type="term" value="F:DNA binding"/>
    <property type="evidence" value="ECO:0007669"/>
    <property type="project" value="UniProtKB-KW"/>
</dbReference>
<dbReference type="SUPFAM" id="SSF48008">
    <property type="entry name" value="GntR ligand-binding domain-like"/>
    <property type="match status" value="1"/>
</dbReference>
<dbReference type="Gene3D" id="1.20.120.530">
    <property type="entry name" value="GntR ligand-binding domain-like"/>
    <property type="match status" value="1"/>
</dbReference>
<dbReference type="AlphaFoldDB" id="A0A6L5XM86"/>
<dbReference type="Pfam" id="PF07729">
    <property type="entry name" value="FCD"/>
    <property type="match status" value="1"/>
</dbReference>
<dbReference type="PANTHER" id="PTHR43537:SF24">
    <property type="entry name" value="GLUCONATE OPERON TRANSCRIPTIONAL REPRESSOR"/>
    <property type="match status" value="1"/>
</dbReference>
<keyword evidence="1" id="KW-0805">Transcription regulation</keyword>
<reference evidence="5 6" key="1">
    <citation type="submission" date="2019-09" db="EMBL/GenBank/DDBJ databases">
        <title>In-depth cultivation of the pig gut microbiome towards novel bacterial diversity and tailored functional studies.</title>
        <authorList>
            <person name="Wylensek D."/>
            <person name="Hitch T.C.A."/>
            <person name="Clavel T."/>
        </authorList>
    </citation>
    <scope>NUCLEOTIDE SEQUENCE [LARGE SCALE GENOMIC DNA]</scope>
    <source>
        <strain evidence="5 6">PG-178-WT-4</strain>
    </source>
</reference>
<dbReference type="Proteomes" id="UP000477488">
    <property type="component" value="Unassembled WGS sequence"/>
</dbReference>
<evidence type="ECO:0000313" key="5">
    <source>
        <dbReference type="EMBL" id="MSS28282.1"/>
    </source>
</evidence>
<dbReference type="InterPro" id="IPR011711">
    <property type="entry name" value="GntR_C"/>
</dbReference>
<dbReference type="PANTHER" id="PTHR43537">
    <property type="entry name" value="TRANSCRIPTIONAL REGULATOR, GNTR FAMILY"/>
    <property type="match status" value="1"/>
</dbReference>
<feature type="domain" description="HTH gntR-type" evidence="4">
    <location>
        <begin position="13"/>
        <end position="80"/>
    </location>
</feature>
<evidence type="ECO:0000313" key="6">
    <source>
        <dbReference type="Proteomes" id="UP000477488"/>
    </source>
</evidence>
<accession>A0A6L5XM86</accession>
<dbReference type="SUPFAM" id="SSF46785">
    <property type="entry name" value="Winged helix' DNA-binding domain"/>
    <property type="match status" value="1"/>
</dbReference>
<dbReference type="InterPro" id="IPR036390">
    <property type="entry name" value="WH_DNA-bd_sf"/>
</dbReference>
<dbReference type="InterPro" id="IPR000524">
    <property type="entry name" value="Tscrpt_reg_HTH_GntR"/>
</dbReference>
<evidence type="ECO:0000256" key="3">
    <source>
        <dbReference type="ARBA" id="ARBA00023163"/>
    </source>
</evidence>
<dbReference type="GO" id="GO:0003700">
    <property type="term" value="F:DNA-binding transcription factor activity"/>
    <property type="evidence" value="ECO:0007669"/>
    <property type="project" value="InterPro"/>
</dbReference>